<keyword evidence="6" id="KW-0067">ATP-binding</keyword>
<dbReference type="GO" id="GO:0004674">
    <property type="term" value="F:protein serine/threonine kinase activity"/>
    <property type="evidence" value="ECO:0007669"/>
    <property type="project" value="UniProtKB-KW"/>
</dbReference>
<evidence type="ECO:0000256" key="9">
    <source>
        <dbReference type="SAM" id="SignalP"/>
    </source>
</evidence>
<dbReference type="GO" id="GO:0005634">
    <property type="term" value="C:nucleus"/>
    <property type="evidence" value="ECO:0007669"/>
    <property type="project" value="TreeGrafter"/>
</dbReference>
<dbReference type="Gene3D" id="1.10.510.10">
    <property type="entry name" value="Transferase(Phosphotransferase) domain 1"/>
    <property type="match status" value="1"/>
</dbReference>
<evidence type="ECO:0000256" key="7">
    <source>
        <dbReference type="ARBA" id="ARBA00047899"/>
    </source>
</evidence>
<evidence type="ECO:0000256" key="2">
    <source>
        <dbReference type="ARBA" id="ARBA00022527"/>
    </source>
</evidence>
<dbReference type="GO" id="GO:0050684">
    <property type="term" value="P:regulation of mRNA processing"/>
    <property type="evidence" value="ECO:0007669"/>
    <property type="project" value="TreeGrafter"/>
</dbReference>
<evidence type="ECO:0000256" key="4">
    <source>
        <dbReference type="ARBA" id="ARBA00022741"/>
    </source>
</evidence>
<dbReference type="STRING" id="43700.ENSMALP00000008294"/>
<keyword evidence="11" id="KW-1185">Reference proteome</keyword>
<dbReference type="AlphaFoldDB" id="A0A3Q3ISS9"/>
<reference evidence="10" key="2">
    <citation type="submission" date="2025-09" db="UniProtKB">
        <authorList>
            <consortium name="Ensembl"/>
        </authorList>
    </citation>
    <scope>IDENTIFICATION</scope>
</reference>
<evidence type="ECO:0000256" key="5">
    <source>
        <dbReference type="ARBA" id="ARBA00022777"/>
    </source>
</evidence>
<name>A0A3Q3ISS9_MONAL</name>
<dbReference type="PANTHER" id="PTHR47634">
    <property type="entry name" value="PROTEIN KINASE DOMAIN-CONTAINING PROTEIN-RELATED"/>
    <property type="match status" value="1"/>
</dbReference>
<dbReference type="GO" id="GO:0035556">
    <property type="term" value="P:intracellular signal transduction"/>
    <property type="evidence" value="ECO:0007669"/>
    <property type="project" value="TreeGrafter"/>
</dbReference>
<feature type="signal peptide" evidence="9">
    <location>
        <begin position="1"/>
        <end position="25"/>
    </location>
</feature>
<dbReference type="Ensembl" id="ENSMALT00000008470.1">
    <property type="protein sequence ID" value="ENSMALP00000008294.1"/>
    <property type="gene ID" value="ENSMALG00000005903.1"/>
</dbReference>
<dbReference type="GO" id="GO:0005524">
    <property type="term" value="F:ATP binding"/>
    <property type="evidence" value="ECO:0007669"/>
    <property type="project" value="UniProtKB-KW"/>
</dbReference>
<evidence type="ECO:0000256" key="6">
    <source>
        <dbReference type="ARBA" id="ARBA00022840"/>
    </source>
</evidence>
<proteinExistence type="predicted"/>
<reference evidence="10" key="1">
    <citation type="submission" date="2025-08" db="UniProtKB">
        <authorList>
            <consortium name="Ensembl"/>
        </authorList>
    </citation>
    <scope>IDENTIFICATION</scope>
</reference>
<comment type="catalytic activity">
    <reaction evidence="8">
        <text>L-seryl-[protein] + ATP = O-phospho-L-seryl-[protein] + ADP + H(+)</text>
        <dbReference type="Rhea" id="RHEA:17989"/>
        <dbReference type="Rhea" id="RHEA-COMP:9863"/>
        <dbReference type="Rhea" id="RHEA-COMP:11604"/>
        <dbReference type="ChEBI" id="CHEBI:15378"/>
        <dbReference type="ChEBI" id="CHEBI:29999"/>
        <dbReference type="ChEBI" id="CHEBI:30616"/>
        <dbReference type="ChEBI" id="CHEBI:83421"/>
        <dbReference type="ChEBI" id="CHEBI:456216"/>
        <dbReference type="EC" id="2.7.11.1"/>
    </reaction>
</comment>
<evidence type="ECO:0000256" key="3">
    <source>
        <dbReference type="ARBA" id="ARBA00022679"/>
    </source>
</evidence>
<dbReference type="PANTHER" id="PTHR47634:SF24">
    <property type="entry name" value="SRSF PROTEIN KINASE 3-LIKE ISOFORM X1"/>
    <property type="match status" value="1"/>
</dbReference>
<dbReference type="GO" id="GO:0005737">
    <property type="term" value="C:cytoplasm"/>
    <property type="evidence" value="ECO:0007669"/>
    <property type="project" value="TreeGrafter"/>
</dbReference>
<dbReference type="GO" id="GO:0000245">
    <property type="term" value="P:spliceosomal complex assembly"/>
    <property type="evidence" value="ECO:0007669"/>
    <property type="project" value="TreeGrafter"/>
</dbReference>
<evidence type="ECO:0000256" key="8">
    <source>
        <dbReference type="ARBA" id="ARBA00048679"/>
    </source>
</evidence>
<dbReference type="EC" id="2.7.11.1" evidence="1"/>
<dbReference type="SUPFAM" id="SSF56112">
    <property type="entry name" value="Protein kinase-like (PK-like)"/>
    <property type="match status" value="1"/>
</dbReference>
<feature type="chain" id="PRO_5018650143" description="non-specific serine/threonine protein kinase" evidence="9">
    <location>
        <begin position="26"/>
        <end position="151"/>
    </location>
</feature>
<protein>
    <recommendedName>
        <fullName evidence="1">non-specific serine/threonine protein kinase</fullName>
        <ecNumber evidence="1">2.7.11.1</ecNumber>
    </recommendedName>
</protein>
<keyword evidence="9" id="KW-0732">Signal</keyword>
<keyword evidence="4" id="KW-0547">Nucleotide-binding</keyword>
<sequence length="151" mass="17375">MSAYLITHLSLYFLLFSQAFELVTGDSLFHPKGSEAVSFEEDHIAQIIQLLGKIPSAIAFSGKYSAQYFNRRGKSPTLLSNLCNTVCFHSGDLRRVGLLRFWSLYDVLVEKYHFLLEEAFVFSDFLLHMLDYYPDRRSTAAQCLHHPWLSS</sequence>
<keyword evidence="5" id="KW-0418">Kinase</keyword>
<evidence type="ECO:0000256" key="1">
    <source>
        <dbReference type="ARBA" id="ARBA00012513"/>
    </source>
</evidence>
<keyword evidence="2" id="KW-0723">Serine/threonine-protein kinase</keyword>
<comment type="catalytic activity">
    <reaction evidence="7">
        <text>L-threonyl-[protein] + ATP = O-phospho-L-threonyl-[protein] + ADP + H(+)</text>
        <dbReference type="Rhea" id="RHEA:46608"/>
        <dbReference type="Rhea" id="RHEA-COMP:11060"/>
        <dbReference type="Rhea" id="RHEA-COMP:11605"/>
        <dbReference type="ChEBI" id="CHEBI:15378"/>
        <dbReference type="ChEBI" id="CHEBI:30013"/>
        <dbReference type="ChEBI" id="CHEBI:30616"/>
        <dbReference type="ChEBI" id="CHEBI:61977"/>
        <dbReference type="ChEBI" id="CHEBI:456216"/>
        <dbReference type="EC" id="2.7.11.1"/>
    </reaction>
</comment>
<dbReference type="InterPro" id="IPR011009">
    <property type="entry name" value="Kinase-like_dom_sf"/>
</dbReference>
<keyword evidence="3" id="KW-0808">Transferase</keyword>
<organism evidence="10 11">
    <name type="scientific">Monopterus albus</name>
    <name type="common">Swamp eel</name>
    <dbReference type="NCBI Taxonomy" id="43700"/>
    <lineage>
        <taxon>Eukaryota</taxon>
        <taxon>Metazoa</taxon>
        <taxon>Chordata</taxon>
        <taxon>Craniata</taxon>
        <taxon>Vertebrata</taxon>
        <taxon>Euteleostomi</taxon>
        <taxon>Actinopterygii</taxon>
        <taxon>Neopterygii</taxon>
        <taxon>Teleostei</taxon>
        <taxon>Neoteleostei</taxon>
        <taxon>Acanthomorphata</taxon>
        <taxon>Anabantaria</taxon>
        <taxon>Synbranchiformes</taxon>
        <taxon>Synbranchidae</taxon>
        <taxon>Monopterus</taxon>
    </lineage>
</organism>
<accession>A0A3Q3ISS9</accession>
<dbReference type="InterPro" id="IPR051334">
    <property type="entry name" value="SRPK"/>
</dbReference>
<dbReference type="Proteomes" id="UP000261600">
    <property type="component" value="Unplaced"/>
</dbReference>
<evidence type="ECO:0000313" key="11">
    <source>
        <dbReference type="Proteomes" id="UP000261600"/>
    </source>
</evidence>
<evidence type="ECO:0000313" key="10">
    <source>
        <dbReference type="Ensembl" id="ENSMALP00000008294.1"/>
    </source>
</evidence>